<dbReference type="GO" id="GO:0005829">
    <property type="term" value="C:cytosol"/>
    <property type="evidence" value="ECO:0007669"/>
    <property type="project" value="TreeGrafter"/>
</dbReference>
<evidence type="ECO:0000256" key="12">
    <source>
        <dbReference type="HAMAP-Rule" id="MF_01987"/>
    </source>
</evidence>
<dbReference type="AlphaFoldDB" id="A0A4Q9DJ52"/>
<dbReference type="PANTHER" id="PTHR10584:SF166">
    <property type="entry name" value="RIBOKINASE"/>
    <property type="match status" value="1"/>
</dbReference>
<evidence type="ECO:0000313" key="14">
    <source>
        <dbReference type="EMBL" id="TBL71433.1"/>
    </source>
</evidence>
<dbReference type="EC" id="2.7.1.15" evidence="2 12"/>
<dbReference type="GO" id="GO:0046872">
    <property type="term" value="F:metal ion binding"/>
    <property type="evidence" value="ECO:0007669"/>
    <property type="project" value="UniProtKB-KW"/>
</dbReference>
<dbReference type="OrthoDB" id="9775849at2"/>
<dbReference type="EMBL" id="SIRE01000026">
    <property type="protein sequence ID" value="TBL71433.1"/>
    <property type="molecule type" value="Genomic_DNA"/>
</dbReference>
<evidence type="ECO:0000256" key="2">
    <source>
        <dbReference type="ARBA" id="ARBA00012035"/>
    </source>
</evidence>
<organism evidence="14 15">
    <name type="scientific">Paenibacillus thalictri</name>
    <dbReference type="NCBI Taxonomy" id="2527873"/>
    <lineage>
        <taxon>Bacteria</taxon>
        <taxon>Bacillati</taxon>
        <taxon>Bacillota</taxon>
        <taxon>Bacilli</taxon>
        <taxon>Bacillales</taxon>
        <taxon>Paenibacillaceae</taxon>
        <taxon>Paenibacillus</taxon>
    </lineage>
</organism>
<feature type="binding site" evidence="12">
    <location>
        <position position="139"/>
    </location>
    <ligand>
        <name>substrate</name>
    </ligand>
</feature>
<comment type="cofactor">
    <cofactor evidence="12">
        <name>Mg(2+)</name>
        <dbReference type="ChEBI" id="CHEBI:18420"/>
    </cofactor>
    <text evidence="12">Requires a divalent cation, most likely magnesium in vivo, as an electrophilic catalyst to aid phosphoryl group transfer. It is the chelate of the metal and the nucleotide that is the actual substrate.</text>
</comment>
<dbReference type="GO" id="GO:0005524">
    <property type="term" value="F:ATP binding"/>
    <property type="evidence" value="ECO:0007669"/>
    <property type="project" value="UniProtKB-UniRule"/>
</dbReference>
<dbReference type="InterPro" id="IPR002139">
    <property type="entry name" value="Ribo/fructo_kinase"/>
</dbReference>
<evidence type="ECO:0000259" key="13">
    <source>
        <dbReference type="Pfam" id="PF00294"/>
    </source>
</evidence>
<dbReference type="Proteomes" id="UP000293142">
    <property type="component" value="Unassembled WGS sequence"/>
</dbReference>
<feature type="binding site" evidence="12">
    <location>
        <position position="285"/>
    </location>
    <ligand>
        <name>K(+)</name>
        <dbReference type="ChEBI" id="CHEBI:29103"/>
    </ligand>
</feature>
<feature type="active site" description="Proton acceptor" evidence="12">
    <location>
        <position position="252"/>
    </location>
</feature>
<keyword evidence="11 12" id="KW-0119">Carbohydrate metabolism</keyword>
<dbReference type="Pfam" id="PF00294">
    <property type="entry name" value="PfkB"/>
    <property type="match status" value="1"/>
</dbReference>
<dbReference type="PROSITE" id="PS00584">
    <property type="entry name" value="PFKB_KINASES_2"/>
    <property type="match status" value="1"/>
</dbReference>
<dbReference type="Gene3D" id="3.40.1190.20">
    <property type="match status" value="1"/>
</dbReference>
<comment type="pathway">
    <text evidence="12">Carbohydrate metabolism; D-ribose degradation; D-ribose 5-phosphate from beta-D-ribopyranose: step 2/2.</text>
</comment>
<evidence type="ECO:0000256" key="10">
    <source>
        <dbReference type="ARBA" id="ARBA00022958"/>
    </source>
</evidence>
<comment type="function">
    <text evidence="12">Catalyzes the phosphorylation of ribose at O-5 in a reaction requiring ATP and magnesium. The resulting D-ribose-5-phosphate can then be used either for sythesis of nucleotides, histidine, and tryptophan, or as a component of the pentose phosphate pathway.</text>
</comment>
<keyword evidence="9 12" id="KW-0460">Magnesium</keyword>
<dbReference type="RefSeq" id="WP_131017299.1">
    <property type="nucleotide sequence ID" value="NZ_SIRE01000026.1"/>
</dbReference>
<feature type="binding site" evidence="12">
    <location>
        <position position="248"/>
    </location>
    <ligand>
        <name>K(+)</name>
        <dbReference type="ChEBI" id="CHEBI:29103"/>
    </ligand>
</feature>
<proteinExistence type="inferred from homology"/>
<feature type="binding site" evidence="12">
    <location>
        <position position="291"/>
    </location>
    <ligand>
        <name>K(+)</name>
        <dbReference type="ChEBI" id="CHEBI:29103"/>
    </ligand>
</feature>
<feature type="binding site" evidence="12">
    <location>
        <position position="282"/>
    </location>
    <ligand>
        <name>K(+)</name>
        <dbReference type="ChEBI" id="CHEBI:29103"/>
    </ligand>
</feature>
<comment type="similarity">
    <text evidence="12">Belongs to the carbohydrate kinase PfkB family. Ribokinase subfamily.</text>
</comment>
<keyword evidence="5 12" id="KW-0479">Metal-binding</keyword>
<gene>
    <name evidence="12 14" type="primary">rbsK</name>
    <name evidence="14" type="ORF">EYB31_30565</name>
</gene>
<comment type="subcellular location">
    <subcellularLocation>
        <location evidence="12">Cytoplasm</location>
    </subcellularLocation>
</comment>
<dbReference type="HAMAP" id="MF_01987">
    <property type="entry name" value="Ribokinase"/>
    <property type="match status" value="1"/>
</dbReference>
<dbReference type="InterPro" id="IPR011877">
    <property type="entry name" value="Ribokinase"/>
</dbReference>
<evidence type="ECO:0000313" key="15">
    <source>
        <dbReference type="Proteomes" id="UP000293142"/>
    </source>
</evidence>
<feature type="binding site" evidence="12">
    <location>
        <position position="252"/>
    </location>
    <ligand>
        <name>substrate</name>
    </ligand>
</feature>
<evidence type="ECO:0000256" key="3">
    <source>
        <dbReference type="ARBA" id="ARBA00016943"/>
    </source>
</evidence>
<dbReference type="CDD" id="cd01174">
    <property type="entry name" value="ribokinase"/>
    <property type="match status" value="1"/>
</dbReference>
<feature type="domain" description="Carbohydrate kinase PfkB" evidence="13">
    <location>
        <begin position="1"/>
        <end position="293"/>
    </location>
</feature>
<evidence type="ECO:0000256" key="1">
    <source>
        <dbReference type="ARBA" id="ARBA00005380"/>
    </source>
</evidence>
<feature type="binding site" evidence="12">
    <location>
        <begin position="39"/>
        <end position="43"/>
    </location>
    <ligand>
        <name>substrate</name>
    </ligand>
</feature>
<evidence type="ECO:0000256" key="5">
    <source>
        <dbReference type="ARBA" id="ARBA00022723"/>
    </source>
</evidence>
<accession>A0A4Q9DJ52</accession>
<protein>
    <recommendedName>
        <fullName evidence="3 12">Ribokinase</fullName>
        <shortName evidence="12">RK</shortName>
        <ecNumber evidence="2 12">2.7.1.15</ecNumber>
    </recommendedName>
</protein>
<reference evidence="14 15" key="1">
    <citation type="submission" date="2019-02" db="EMBL/GenBank/DDBJ databases">
        <title>Paenibacillus sp. nov., isolated from surface-sterilized tissue of Thalictrum simplex L.</title>
        <authorList>
            <person name="Tuo L."/>
        </authorList>
    </citation>
    <scope>NUCLEOTIDE SEQUENCE [LARGE SCALE GENOMIC DNA]</scope>
    <source>
        <strain evidence="14 15">N2SHLJ1</strain>
    </source>
</reference>
<dbReference type="SUPFAM" id="SSF53613">
    <property type="entry name" value="Ribokinase-like"/>
    <property type="match status" value="1"/>
</dbReference>
<keyword evidence="15" id="KW-1185">Reference proteome</keyword>
<dbReference type="PRINTS" id="PR00990">
    <property type="entry name" value="RIBOKINASE"/>
</dbReference>
<feature type="binding site" evidence="12">
    <location>
        <begin position="219"/>
        <end position="224"/>
    </location>
    <ligand>
        <name>ATP</name>
        <dbReference type="ChEBI" id="CHEBI:30616"/>
    </ligand>
</feature>
<dbReference type="InterPro" id="IPR029056">
    <property type="entry name" value="Ribokinase-like"/>
</dbReference>
<evidence type="ECO:0000256" key="9">
    <source>
        <dbReference type="ARBA" id="ARBA00022842"/>
    </source>
</evidence>
<sequence>MGKIAVVGSINMDVVNRVVKHPLPGETIKGLGTEYNPGGKGANQAVAAAQGGGDVTMIGAVGTDAFGGELLATLKERGVGTSGVAAKEGTSGLAFITVSEEGENNIILSEGANGRVLPEDIDLFAAELEGADVVLLQNEIPWETTLYTMQLAKEKGVRVFFNPAPAFKLPESAFSYIDVCILNETEAGEITGLPVESQEEAETAASKLIEGGMNCVILTLGVKGSVLVNQAGERIVTPSFKVTPVDTTAAGDTFIGAFAVASAEGKSLAEGLRFASAAAAITVTRSGAQMSIPGRQEIERFLAGQ</sequence>
<dbReference type="NCBIfam" id="TIGR02152">
    <property type="entry name" value="D_ribokin_bact"/>
    <property type="match status" value="1"/>
</dbReference>
<evidence type="ECO:0000256" key="7">
    <source>
        <dbReference type="ARBA" id="ARBA00022777"/>
    </source>
</evidence>
<comment type="caution">
    <text evidence="12">Lacks conserved residue(s) required for the propagation of feature annotation.</text>
</comment>
<feature type="binding site" evidence="12">
    <location>
        <position position="287"/>
    </location>
    <ligand>
        <name>K(+)</name>
        <dbReference type="ChEBI" id="CHEBI:29103"/>
    </ligand>
</feature>
<feature type="binding site" evidence="12">
    <location>
        <position position="246"/>
    </location>
    <ligand>
        <name>K(+)</name>
        <dbReference type="ChEBI" id="CHEBI:29103"/>
    </ligand>
</feature>
<dbReference type="GO" id="GO:0019303">
    <property type="term" value="P:D-ribose catabolic process"/>
    <property type="evidence" value="ECO:0007669"/>
    <property type="project" value="UniProtKB-UniRule"/>
</dbReference>
<evidence type="ECO:0000256" key="4">
    <source>
        <dbReference type="ARBA" id="ARBA00022679"/>
    </source>
</evidence>
<dbReference type="GO" id="GO:0004747">
    <property type="term" value="F:ribokinase activity"/>
    <property type="evidence" value="ECO:0007669"/>
    <property type="project" value="UniProtKB-UniRule"/>
</dbReference>
<evidence type="ECO:0000256" key="6">
    <source>
        <dbReference type="ARBA" id="ARBA00022741"/>
    </source>
</evidence>
<feature type="binding site" evidence="12">
    <location>
        <begin position="11"/>
        <end position="13"/>
    </location>
    <ligand>
        <name>substrate</name>
    </ligand>
</feature>
<dbReference type="PANTHER" id="PTHR10584">
    <property type="entry name" value="SUGAR KINASE"/>
    <property type="match status" value="1"/>
</dbReference>
<keyword evidence="7 12" id="KW-0418">Kinase</keyword>
<evidence type="ECO:0000256" key="11">
    <source>
        <dbReference type="ARBA" id="ARBA00023277"/>
    </source>
</evidence>
<comment type="caution">
    <text evidence="14">The sequence shown here is derived from an EMBL/GenBank/DDBJ whole genome shotgun (WGS) entry which is preliminary data.</text>
</comment>
<keyword evidence="6 12" id="KW-0547">Nucleotide-binding</keyword>
<comment type="similarity">
    <text evidence="1">Belongs to the carbohydrate kinase pfkB family.</text>
</comment>
<comment type="activity regulation">
    <text evidence="12">Activated by a monovalent cation that binds near, but not in, the active site. The most likely occupant of the site in vivo is potassium. Ion binding induces a conformational change that may alter substrate affinity.</text>
</comment>
<keyword evidence="8 12" id="KW-0067">ATP-binding</keyword>
<keyword evidence="10 12" id="KW-0630">Potassium</keyword>
<evidence type="ECO:0000256" key="8">
    <source>
        <dbReference type="ARBA" id="ARBA00022840"/>
    </source>
</evidence>
<keyword evidence="12" id="KW-0963">Cytoplasm</keyword>
<dbReference type="InterPro" id="IPR011611">
    <property type="entry name" value="PfkB_dom"/>
</dbReference>
<comment type="catalytic activity">
    <reaction evidence="12">
        <text>D-ribose + ATP = D-ribose 5-phosphate + ADP + H(+)</text>
        <dbReference type="Rhea" id="RHEA:13697"/>
        <dbReference type="ChEBI" id="CHEBI:15378"/>
        <dbReference type="ChEBI" id="CHEBI:30616"/>
        <dbReference type="ChEBI" id="CHEBI:47013"/>
        <dbReference type="ChEBI" id="CHEBI:78346"/>
        <dbReference type="ChEBI" id="CHEBI:456216"/>
        <dbReference type="EC" id="2.7.1.15"/>
    </reaction>
</comment>
<dbReference type="InterPro" id="IPR002173">
    <property type="entry name" value="Carboh/pur_kinase_PfkB_CS"/>
</dbReference>
<feature type="binding site" evidence="12">
    <location>
        <begin position="251"/>
        <end position="252"/>
    </location>
    <ligand>
        <name>ATP</name>
        <dbReference type="ChEBI" id="CHEBI:30616"/>
    </ligand>
</feature>
<dbReference type="UniPathway" id="UPA00916">
    <property type="reaction ID" value="UER00889"/>
</dbReference>
<feature type="binding site" evidence="12">
    <location>
        <position position="183"/>
    </location>
    <ligand>
        <name>ATP</name>
        <dbReference type="ChEBI" id="CHEBI:30616"/>
    </ligand>
</feature>
<keyword evidence="4 12" id="KW-0808">Transferase</keyword>
<name>A0A4Q9DJ52_9BACL</name>
<comment type="subunit">
    <text evidence="12">Homodimer.</text>
</comment>